<feature type="transmembrane region" description="Helical" evidence="1">
    <location>
        <begin position="123"/>
        <end position="144"/>
    </location>
</feature>
<name>A0A1G9CNQ6_9FIRM</name>
<keyword evidence="3" id="KW-1185">Reference proteome</keyword>
<sequence>MILKSNYNLFLNLVHGMFLGFVIGMTLSVITLEFLPKIAAYIHPAYIYPIFSVIGGVVGYLKGINNYDKLLSPLFSTVGTIVIPIVAITLLYYLLGFDRLLALPPFLFKSGIGLRFMDTRLSAYIMTFLITLGFVAAVVSSFYINKRNRWTY</sequence>
<keyword evidence="1" id="KW-1133">Transmembrane helix</keyword>
<feature type="transmembrane region" description="Helical" evidence="1">
    <location>
        <begin position="73"/>
        <end position="95"/>
    </location>
</feature>
<dbReference type="Proteomes" id="UP000198718">
    <property type="component" value="Unassembled WGS sequence"/>
</dbReference>
<accession>A0A1G9CNQ6</accession>
<feature type="transmembrane region" description="Helical" evidence="1">
    <location>
        <begin position="9"/>
        <end position="32"/>
    </location>
</feature>
<reference evidence="2 3" key="1">
    <citation type="submission" date="2016-10" db="EMBL/GenBank/DDBJ databases">
        <authorList>
            <person name="de Groot N.N."/>
        </authorList>
    </citation>
    <scope>NUCLEOTIDE SEQUENCE [LARGE SCALE GENOMIC DNA]</scope>
    <source>
        <strain evidence="2 3">DSM 18346</strain>
    </source>
</reference>
<gene>
    <name evidence="2" type="ORF">SAMN05660472_01515</name>
</gene>
<evidence type="ECO:0000313" key="2">
    <source>
        <dbReference type="EMBL" id="SDK53257.1"/>
    </source>
</evidence>
<feature type="transmembrane region" description="Helical" evidence="1">
    <location>
        <begin position="38"/>
        <end position="61"/>
    </location>
</feature>
<dbReference type="AlphaFoldDB" id="A0A1G9CNQ6"/>
<keyword evidence="1" id="KW-0472">Membrane</keyword>
<proteinExistence type="predicted"/>
<evidence type="ECO:0000313" key="3">
    <source>
        <dbReference type="Proteomes" id="UP000198718"/>
    </source>
</evidence>
<evidence type="ECO:0000256" key="1">
    <source>
        <dbReference type="SAM" id="Phobius"/>
    </source>
</evidence>
<protein>
    <submittedName>
        <fullName evidence="2">Uncharacterized protein</fullName>
    </submittedName>
</protein>
<dbReference type="EMBL" id="FNFP01000002">
    <property type="protein sequence ID" value="SDK53257.1"/>
    <property type="molecule type" value="Genomic_DNA"/>
</dbReference>
<organism evidence="2 3">
    <name type="scientific">Natronincola ferrireducens</name>
    <dbReference type="NCBI Taxonomy" id="393762"/>
    <lineage>
        <taxon>Bacteria</taxon>
        <taxon>Bacillati</taxon>
        <taxon>Bacillota</taxon>
        <taxon>Clostridia</taxon>
        <taxon>Peptostreptococcales</taxon>
        <taxon>Natronincolaceae</taxon>
        <taxon>Natronincola</taxon>
    </lineage>
</organism>
<keyword evidence="1" id="KW-0812">Transmembrane</keyword>